<feature type="domain" description="LysM" evidence="2">
    <location>
        <begin position="20"/>
        <end position="63"/>
    </location>
</feature>
<dbReference type="SMART" id="SM00257">
    <property type="entry name" value="LysM"/>
    <property type="match status" value="2"/>
</dbReference>
<gene>
    <name evidence="3" type="ORF">PM10SUCC1_06200</name>
</gene>
<evidence type="ECO:0000259" key="2">
    <source>
        <dbReference type="PROSITE" id="PS51782"/>
    </source>
</evidence>
<dbReference type="GO" id="GO:0008932">
    <property type="term" value="F:lytic endotransglycosylase activity"/>
    <property type="evidence" value="ECO:0007669"/>
    <property type="project" value="TreeGrafter"/>
</dbReference>
<evidence type="ECO:0000313" key="3">
    <source>
        <dbReference type="EMBL" id="GLI55105.1"/>
    </source>
</evidence>
<dbReference type="AlphaFoldDB" id="A0A9W6GJ44"/>
<name>A0A9W6GJ44_9FUSO</name>
<evidence type="ECO:0000256" key="1">
    <source>
        <dbReference type="SAM" id="SignalP"/>
    </source>
</evidence>
<dbReference type="Pfam" id="PF01476">
    <property type="entry name" value="LysM"/>
    <property type="match status" value="2"/>
</dbReference>
<dbReference type="PROSITE" id="PS51782">
    <property type="entry name" value="LYSM"/>
    <property type="match status" value="2"/>
</dbReference>
<dbReference type="PANTHER" id="PTHR33734:SF22">
    <property type="entry name" value="MEMBRANE-BOUND LYTIC MUREIN TRANSGLYCOSYLASE D"/>
    <property type="match status" value="1"/>
</dbReference>
<sequence length="268" mass="30872">MRKKLIFLFLLVFTAISFSKTHKVRAGDNLEIISRKYNISVSQLMVRNQLPSSNIKQGELLDVGGDGYHIVVYGESLSKIARRYNLTPAKLIDLNNLRGRTIHPGQKLKVKSTSKTTKKVAREAPEKSIAYNGHNYFSIKEFVDKETYQRFGAKSVWFIDKNLIAQMNQLRELFGRRITINTWANGGRFQWRGFRTPDSPVYTKYSSHSFGRAVDFDVEGLSAPQARKQIIQWYREGILTSKSINLEVEVNWVHLDIRNGEGLRTFRP</sequence>
<dbReference type="PANTHER" id="PTHR33734">
    <property type="entry name" value="LYSM DOMAIN-CONTAINING GPI-ANCHORED PROTEIN 2"/>
    <property type="match status" value="1"/>
</dbReference>
<evidence type="ECO:0000313" key="4">
    <source>
        <dbReference type="Proteomes" id="UP001144471"/>
    </source>
</evidence>
<dbReference type="SUPFAM" id="SSF55166">
    <property type="entry name" value="Hedgehog/DD-peptidase"/>
    <property type="match status" value="1"/>
</dbReference>
<dbReference type="RefSeq" id="WP_281833358.1">
    <property type="nucleotide sequence ID" value="NZ_BSDY01000002.1"/>
</dbReference>
<dbReference type="InterPro" id="IPR018392">
    <property type="entry name" value="LysM"/>
</dbReference>
<accession>A0A9W6GJ44</accession>
<keyword evidence="1" id="KW-0732">Signal</keyword>
<dbReference type="SUPFAM" id="SSF54106">
    <property type="entry name" value="LysM domain"/>
    <property type="match status" value="2"/>
</dbReference>
<organism evidence="3 4">
    <name type="scientific">Propionigenium maris DSM 9537</name>
    <dbReference type="NCBI Taxonomy" id="1123000"/>
    <lineage>
        <taxon>Bacteria</taxon>
        <taxon>Fusobacteriati</taxon>
        <taxon>Fusobacteriota</taxon>
        <taxon>Fusobacteriia</taxon>
        <taxon>Fusobacteriales</taxon>
        <taxon>Fusobacteriaceae</taxon>
        <taxon>Propionigenium</taxon>
    </lineage>
</organism>
<dbReference type="CDD" id="cd00118">
    <property type="entry name" value="LysM"/>
    <property type="match status" value="2"/>
</dbReference>
<dbReference type="InterPro" id="IPR036779">
    <property type="entry name" value="LysM_dom_sf"/>
</dbReference>
<dbReference type="InterPro" id="IPR009045">
    <property type="entry name" value="Zn_M74/Hedgehog-like"/>
</dbReference>
<feature type="domain" description="LysM" evidence="2">
    <location>
        <begin position="67"/>
        <end position="110"/>
    </location>
</feature>
<dbReference type="EMBL" id="BSDY01000002">
    <property type="protein sequence ID" value="GLI55105.1"/>
    <property type="molecule type" value="Genomic_DNA"/>
</dbReference>
<keyword evidence="4" id="KW-1185">Reference proteome</keyword>
<dbReference type="Gene3D" id="3.10.350.10">
    <property type="entry name" value="LysM domain"/>
    <property type="match status" value="2"/>
</dbReference>
<feature type="chain" id="PRO_5040934231" description="LysM domain-containing protein" evidence="1">
    <location>
        <begin position="20"/>
        <end position="268"/>
    </location>
</feature>
<comment type="caution">
    <text evidence="3">The sequence shown here is derived from an EMBL/GenBank/DDBJ whole genome shotgun (WGS) entry which is preliminary data.</text>
</comment>
<protein>
    <recommendedName>
        <fullName evidence="2">LysM domain-containing protein</fullName>
    </recommendedName>
</protein>
<dbReference type="Gene3D" id="3.30.1380.10">
    <property type="match status" value="1"/>
</dbReference>
<feature type="signal peptide" evidence="1">
    <location>
        <begin position="1"/>
        <end position="19"/>
    </location>
</feature>
<proteinExistence type="predicted"/>
<reference evidence="3" key="1">
    <citation type="submission" date="2022-12" db="EMBL/GenBank/DDBJ databases">
        <title>Reference genome sequencing for broad-spectrum identification of bacterial and archaeal isolates by mass spectrometry.</title>
        <authorList>
            <person name="Sekiguchi Y."/>
            <person name="Tourlousse D.M."/>
        </authorList>
    </citation>
    <scope>NUCLEOTIDE SEQUENCE</scope>
    <source>
        <strain evidence="3">10succ1</strain>
    </source>
</reference>
<dbReference type="Proteomes" id="UP001144471">
    <property type="component" value="Unassembled WGS sequence"/>
</dbReference>